<dbReference type="InterPro" id="IPR008967">
    <property type="entry name" value="p53-like_TF_DNA-bd_sf"/>
</dbReference>
<dbReference type="AlphaFoldDB" id="A0A9W8AEM6"/>
<dbReference type="InterPro" id="IPR038007">
    <property type="entry name" value="RBP-Jkappa_IPT"/>
</dbReference>
<feature type="region of interest" description="Disordered" evidence="7">
    <location>
        <begin position="807"/>
        <end position="894"/>
    </location>
</feature>
<evidence type="ECO:0000256" key="3">
    <source>
        <dbReference type="ARBA" id="ARBA00023015"/>
    </source>
</evidence>
<evidence type="ECO:0000313" key="10">
    <source>
        <dbReference type="EMBL" id="KAJ1926292.1"/>
    </source>
</evidence>
<keyword evidence="5" id="KW-0804">Transcription</keyword>
<feature type="domain" description="Beta-trefoil DNA-binding" evidence="9">
    <location>
        <begin position="588"/>
        <end position="913"/>
    </location>
</feature>
<dbReference type="Gene3D" id="2.60.40.1450">
    <property type="entry name" value="LAG1, DNA binding domain"/>
    <property type="match status" value="1"/>
</dbReference>
<dbReference type="InterPro" id="IPR040159">
    <property type="entry name" value="CLS_fam"/>
</dbReference>
<evidence type="ECO:0000256" key="6">
    <source>
        <dbReference type="ARBA" id="ARBA00023242"/>
    </source>
</evidence>
<keyword evidence="6" id="KW-0539">Nucleus</keyword>
<evidence type="ECO:0000256" key="5">
    <source>
        <dbReference type="ARBA" id="ARBA00023163"/>
    </source>
</evidence>
<dbReference type="GO" id="GO:0001228">
    <property type="term" value="F:DNA-binding transcription activator activity, RNA polymerase II-specific"/>
    <property type="evidence" value="ECO:0007669"/>
    <property type="project" value="InterPro"/>
</dbReference>
<feature type="region of interest" description="Disordered" evidence="7">
    <location>
        <begin position="116"/>
        <end position="168"/>
    </location>
</feature>
<keyword evidence="11" id="KW-1185">Reference proteome</keyword>
<dbReference type="SUPFAM" id="SSF110217">
    <property type="entry name" value="DNA-binding protein LAG-1 (CSL)"/>
    <property type="match status" value="1"/>
</dbReference>
<evidence type="ECO:0000256" key="7">
    <source>
        <dbReference type="SAM" id="MobiDB-lite"/>
    </source>
</evidence>
<keyword evidence="4" id="KW-0238">DNA-binding</keyword>
<keyword evidence="3" id="KW-0805">Transcription regulation</keyword>
<dbReference type="SMART" id="SM01267">
    <property type="entry name" value="LAG1_DNAbind"/>
    <property type="match status" value="1"/>
</dbReference>
<dbReference type="EMBL" id="JANBPT010000177">
    <property type="protein sequence ID" value="KAJ1926292.1"/>
    <property type="molecule type" value="Genomic_DNA"/>
</dbReference>
<comment type="similarity">
    <text evidence="2">Belongs to the Su(H) family.</text>
</comment>
<dbReference type="InterPro" id="IPR015351">
    <property type="entry name" value="RBP-J/Cbf11/Cbf12_DNA-bd"/>
</dbReference>
<dbReference type="Pfam" id="PF09270">
    <property type="entry name" value="BTD"/>
    <property type="match status" value="1"/>
</dbReference>
<dbReference type="SMART" id="SM01268">
    <property type="entry name" value="BTD"/>
    <property type="match status" value="1"/>
</dbReference>
<feature type="compositionally biased region" description="Low complexity" evidence="7">
    <location>
        <begin position="1007"/>
        <end position="1017"/>
    </location>
</feature>
<feature type="domain" description="RBP-J/Cbf11/Cbf12 DNA binding" evidence="8">
    <location>
        <begin position="434"/>
        <end position="587"/>
    </location>
</feature>
<feature type="region of interest" description="Disordered" evidence="7">
    <location>
        <begin position="930"/>
        <end position="1042"/>
    </location>
</feature>
<dbReference type="GO" id="GO:0005634">
    <property type="term" value="C:nucleus"/>
    <property type="evidence" value="ECO:0007669"/>
    <property type="project" value="UniProtKB-SubCell"/>
</dbReference>
<evidence type="ECO:0000313" key="11">
    <source>
        <dbReference type="Proteomes" id="UP001150569"/>
    </source>
</evidence>
<evidence type="ECO:0000259" key="8">
    <source>
        <dbReference type="SMART" id="SM01267"/>
    </source>
</evidence>
<dbReference type="FunFam" id="2.60.40.1450:FF:000003">
    <property type="entry name" value="Related to J kappa-recombination signal binding protein"/>
    <property type="match status" value="1"/>
</dbReference>
<dbReference type="InterPro" id="IPR015350">
    <property type="entry name" value="Beta-trefoil_DNA-bd_dom"/>
</dbReference>
<accession>A0A9W8AEM6</accession>
<dbReference type="InterPro" id="IPR014756">
    <property type="entry name" value="Ig_E-set"/>
</dbReference>
<evidence type="ECO:0008006" key="12">
    <source>
        <dbReference type="Google" id="ProtNLM"/>
    </source>
</evidence>
<evidence type="ECO:0000256" key="4">
    <source>
        <dbReference type="ARBA" id="ARBA00023125"/>
    </source>
</evidence>
<evidence type="ECO:0000256" key="2">
    <source>
        <dbReference type="ARBA" id="ARBA00009704"/>
    </source>
</evidence>
<dbReference type="Gene3D" id="2.60.40.10">
    <property type="entry name" value="Immunoglobulins"/>
    <property type="match status" value="1"/>
</dbReference>
<protein>
    <recommendedName>
        <fullName evidence="12">LAG1-DNAbind-domain-containing protein</fullName>
    </recommendedName>
</protein>
<feature type="compositionally biased region" description="Polar residues" evidence="7">
    <location>
        <begin position="134"/>
        <end position="157"/>
    </location>
</feature>
<dbReference type="InterPro" id="IPR037095">
    <property type="entry name" value="RBP-J/Cbf11_DNA-bd_sf"/>
</dbReference>
<dbReference type="Pfam" id="PF20144">
    <property type="entry name" value="TIG_SUH"/>
    <property type="match status" value="1"/>
</dbReference>
<dbReference type="GO" id="GO:0000978">
    <property type="term" value="F:RNA polymerase II cis-regulatory region sequence-specific DNA binding"/>
    <property type="evidence" value="ECO:0007669"/>
    <property type="project" value="InterPro"/>
</dbReference>
<sequence length="1163" mass="122686">MGHLEADYGGEMSAIALDTTSLATTSGTSPMQVKKRRMTLPTLDTVPSDPQGLTATGTPETPVTLNAWPESAGTQLQHSSPEHLATHSAADLYAWPNHSNTFLLHHAQAASFQFQHTGHHPLPHPDLSSSSHSEATLQDAAQNYPPISQGSTTSSADSQDRPTPVSASAATFEAAGMAGVGSHGGLSFAPGSDAPRPLPPRVGRVLSHRPANRGTRLAAKKPRSLSLAFDKALAAGPHSAQDFSNQSPGPITPAMFSPSFMEALHTPTGQESPMIFNFSSPAVESNGLVHSSDLGFSHMEALHSPAHPNAGFGAAMDGTMDPAALSLGSHGGMSMGMAFSGLQAPLRSRMNSLTAFPPAPLSPHTPLGDGSMTNNLMAMMNGMASYPPHNPAHPHHPAFHAHPLAAATELHHLPLGALGGGITAGFHPDDDEKRILIMTPKVAQKSYGSEKRFLCPPPTVLLLGKNWSLPSLPPGVNCSTKELLAATAPRLTVSIPNENPSPQTVAVEWVGAGLKPNPTDPNADTTITGRNVFKNLYINEADDKRKTVEVSVHVQTPQGETLGSFPSRSIKVISKPSKKRQSIKNFELCIHHGSTISLFNRLRSQTVSTKYLGASNSIAAGGPPPDWSQPASAAPPGENTCFVARTNNWDPFIIWVVDPLKVVGDHDNYPTHPVQPGYPPTPAIAVSGPPSRADFNHPDVARDPRGQTLIPIHYNQTVVLQCLSTGMVSPVMIIRKVEKGSIATGGAYSPHDTGREVTGDPVSQLHKVAFEIRPTLKPNEPLPPLPLYPNGDVGNYLACLSDVVGTQASNGGKKPSSPVGGAAPRVGDGDMSPTTPHHPHMSHPHHPMMDPATAMAYGLPPFSPHPMMAPATPTGGKPSKGQKRGSVSRGSGHAEQSALASAWVEDATDAAVWTIVGTEFAQYTLKPGTNGAAAGSDSSGFASANSHHYDQVSSHGHHHPHQGFSTDLHGIGGGDQQAQHQASILATDPSGLNHGLGFPPPQHQHQHPVTYQQQQQQHQHHHHHSSHQNTGEDSSSDPIHGISSPVIINQVAVGEATSTLSQLGADPAAAVEAREDGADVPRTLITIFGDNFQPGMTVWFGNRRSPHTELKNRQVLLCLAPAIGDRELGEHLRGTALPIVLRAGNVGSTDEFNAYSTGQQFTL</sequence>
<evidence type="ECO:0000256" key="1">
    <source>
        <dbReference type="ARBA" id="ARBA00004123"/>
    </source>
</evidence>
<dbReference type="Pfam" id="PF09271">
    <property type="entry name" value="LAG1-DNAbind"/>
    <property type="match status" value="1"/>
</dbReference>
<gene>
    <name evidence="10" type="ORF">IWQ60_003912</name>
</gene>
<dbReference type="InterPro" id="IPR013783">
    <property type="entry name" value="Ig-like_fold"/>
</dbReference>
<reference evidence="10" key="1">
    <citation type="submission" date="2022-07" db="EMBL/GenBank/DDBJ databases">
        <title>Phylogenomic reconstructions and comparative analyses of Kickxellomycotina fungi.</title>
        <authorList>
            <person name="Reynolds N.K."/>
            <person name="Stajich J.E."/>
            <person name="Barry K."/>
            <person name="Grigoriev I.V."/>
            <person name="Crous P."/>
            <person name="Smith M.E."/>
        </authorList>
    </citation>
    <scope>NUCLEOTIDE SEQUENCE</scope>
    <source>
        <strain evidence="10">RSA 861</strain>
    </source>
</reference>
<dbReference type="SUPFAM" id="SSF49417">
    <property type="entry name" value="p53-like transcription factors"/>
    <property type="match status" value="1"/>
</dbReference>
<evidence type="ECO:0000259" key="9">
    <source>
        <dbReference type="SMART" id="SM01268"/>
    </source>
</evidence>
<dbReference type="Proteomes" id="UP001150569">
    <property type="component" value="Unassembled WGS sequence"/>
</dbReference>
<dbReference type="PANTHER" id="PTHR10665">
    <property type="entry name" value="RECOMBINING BINDING PROTEIN SUPPRESSOR OF HAIRLESS"/>
    <property type="match status" value="1"/>
</dbReference>
<name>A0A9W8AEM6_9FUNG</name>
<comment type="subcellular location">
    <subcellularLocation>
        <location evidence="1">Nucleus</location>
    </subcellularLocation>
</comment>
<dbReference type="InterPro" id="IPR036358">
    <property type="entry name" value="BTD_sf"/>
</dbReference>
<proteinExistence type="inferred from homology"/>
<dbReference type="SUPFAM" id="SSF81296">
    <property type="entry name" value="E set domains"/>
    <property type="match status" value="1"/>
</dbReference>
<comment type="caution">
    <text evidence="10">The sequence shown here is derived from an EMBL/GenBank/DDBJ whole genome shotgun (WGS) entry which is preliminary data.</text>
</comment>
<feature type="compositionally biased region" description="Low complexity" evidence="7">
    <location>
        <begin position="931"/>
        <end position="946"/>
    </location>
</feature>
<organism evidence="10 11">
    <name type="scientific">Tieghemiomyces parasiticus</name>
    <dbReference type="NCBI Taxonomy" id="78921"/>
    <lineage>
        <taxon>Eukaryota</taxon>
        <taxon>Fungi</taxon>
        <taxon>Fungi incertae sedis</taxon>
        <taxon>Zoopagomycota</taxon>
        <taxon>Kickxellomycotina</taxon>
        <taxon>Dimargaritomycetes</taxon>
        <taxon>Dimargaritales</taxon>
        <taxon>Dimargaritaceae</taxon>
        <taxon>Tieghemiomyces</taxon>
    </lineage>
</organism>
<dbReference type="OrthoDB" id="5600360at2759"/>
<feature type="region of interest" description="Disordered" evidence="7">
    <location>
        <begin position="186"/>
        <end position="222"/>
    </location>
</feature>
<feature type="compositionally biased region" description="Basic residues" evidence="7">
    <location>
        <begin position="837"/>
        <end position="846"/>
    </location>
</feature>